<keyword evidence="3" id="KW-1185">Reference proteome</keyword>
<dbReference type="InterPro" id="IPR000253">
    <property type="entry name" value="FHA_dom"/>
</dbReference>
<dbReference type="Gene3D" id="3.30.160.20">
    <property type="match status" value="1"/>
</dbReference>
<dbReference type="SMART" id="SM00240">
    <property type="entry name" value="FHA"/>
    <property type="match status" value="1"/>
</dbReference>
<evidence type="ECO:0000256" key="1">
    <source>
        <dbReference type="SAM" id="MobiDB-lite"/>
    </source>
</evidence>
<feature type="region of interest" description="Disordered" evidence="1">
    <location>
        <begin position="1"/>
        <end position="35"/>
    </location>
</feature>
<dbReference type="InterPro" id="IPR008984">
    <property type="entry name" value="SMAD_FHA_dom_sf"/>
</dbReference>
<dbReference type="CDD" id="cd22677">
    <property type="entry name" value="FHA_Kanadaptin"/>
    <property type="match status" value="1"/>
</dbReference>
<dbReference type="PROSITE" id="PS50006">
    <property type="entry name" value="FHA_DOMAIN"/>
    <property type="match status" value="1"/>
</dbReference>
<feature type="region of interest" description="Disordered" evidence="1">
    <location>
        <begin position="219"/>
        <end position="239"/>
    </location>
</feature>
<sequence length="700" mass="78382">MEDNAEELPKESAEITPISSAESKKNNEDDLFKVPHGLISSKNKNSVSQNALNSSKLADPAELPQLNYTVPDWACEPPPEMNYGFDVIKSGTLLETIEFSKRRFPTYIVIGRLDVCDIQMNHPSISRYHCILQYGNDIMNRTEKGWHLYDLGSTHGTKLNKRRIPPEQYIRIRVGHVMQLGGSTRILNLVGPSSDTEAELDSSLTELRKMKEEKRLLKEEKTNDDTDVLPTTSESNTESFYDSDDEEYLYAKIREDYESDKNEEKYQKDPLKVLSHFFEQEGFEMNFSFTEVGTGSSRKWFCTIELPVDTATGQSLSASATCEGGKKNAQIACALDACRVLDMHGVLYRGTSMRKKAEKILAENDYYDSDEDPFLDRTGQIEKSRENRKRRAMEAQGKVAEEVYTYDSLLEKIAVIEEEMKAVGKSLSILSGTKSDTQNFVVDDDLDAYCRKLGSASQDSLSTRTEKSQLRLRLTELEHEKERLKKLAKIVKPVSLPELLPAGGSSTKVNTSGRTAGVAAVMKKIMQMRRNKEKTTESHSPENNVLDAANDAEKPFVIEEDDVEKPEHSPNQDLPSTSIAGGDEGVGIKSALDKNSLNEADATSTCVKVGAADIENNFTSATKDDLLAQDHVGQKTSEIRSNNVSSKKRRVRTRCERGEKKAAYDEQSLSYSDDYITWMPPEAQTGDGRTSLNDKFAGKY</sequence>
<dbReference type="PANTHER" id="PTHR23308">
    <property type="entry name" value="NUCLEAR INHIBITOR OF PROTEIN PHOSPHATASE-1"/>
    <property type="match status" value="1"/>
</dbReference>
<dbReference type="CDD" id="cd19856">
    <property type="entry name" value="DSRM_Kanadaptin"/>
    <property type="match status" value="1"/>
</dbReference>
<feature type="region of interest" description="Disordered" evidence="1">
    <location>
        <begin position="529"/>
        <end position="587"/>
    </location>
</feature>
<accession>A0A0N5AJ71</accession>
<protein>
    <submittedName>
        <fullName evidence="4">FHA domain-containing protein</fullName>
    </submittedName>
</protein>
<evidence type="ECO:0000313" key="3">
    <source>
        <dbReference type="Proteomes" id="UP000046393"/>
    </source>
</evidence>
<dbReference type="Pfam" id="PF00498">
    <property type="entry name" value="FHA"/>
    <property type="match status" value="1"/>
</dbReference>
<reference evidence="4" key="1">
    <citation type="submission" date="2016-04" db="UniProtKB">
        <authorList>
            <consortium name="WormBaseParasite"/>
        </authorList>
    </citation>
    <scope>IDENTIFICATION</scope>
</reference>
<dbReference type="Proteomes" id="UP000046393">
    <property type="component" value="Unplaced"/>
</dbReference>
<dbReference type="InterPro" id="IPR050923">
    <property type="entry name" value="Cell_Proc_Reg/RNA_Proc"/>
</dbReference>
<name>A0A0N5AJ71_9BILA</name>
<feature type="region of interest" description="Disordered" evidence="1">
    <location>
        <begin position="680"/>
        <end position="700"/>
    </location>
</feature>
<feature type="compositionally biased region" description="Polar residues" evidence="1">
    <location>
        <begin position="634"/>
        <end position="645"/>
    </location>
</feature>
<proteinExistence type="predicted"/>
<dbReference type="STRING" id="451379.A0A0N5AJ71"/>
<organism evidence="3 4">
    <name type="scientific">Syphacia muris</name>
    <dbReference type="NCBI Taxonomy" id="451379"/>
    <lineage>
        <taxon>Eukaryota</taxon>
        <taxon>Metazoa</taxon>
        <taxon>Ecdysozoa</taxon>
        <taxon>Nematoda</taxon>
        <taxon>Chromadorea</taxon>
        <taxon>Rhabditida</taxon>
        <taxon>Spirurina</taxon>
        <taxon>Oxyuridomorpha</taxon>
        <taxon>Oxyuroidea</taxon>
        <taxon>Oxyuridae</taxon>
        <taxon>Syphacia</taxon>
    </lineage>
</organism>
<feature type="domain" description="FHA" evidence="2">
    <location>
        <begin position="108"/>
        <end position="164"/>
    </location>
</feature>
<dbReference type="Gene3D" id="2.60.200.20">
    <property type="match status" value="1"/>
</dbReference>
<dbReference type="WBParaSite" id="SMUV_0000449701-mRNA-1">
    <property type="protein sequence ID" value="SMUV_0000449701-mRNA-1"/>
    <property type="gene ID" value="SMUV_0000449701"/>
</dbReference>
<evidence type="ECO:0000313" key="4">
    <source>
        <dbReference type="WBParaSite" id="SMUV_0000449701-mRNA-1"/>
    </source>
</evidence>
<dbReference type="AlphaFoldDB" id="A0A0N5AJ71"/>
<feature type="compositionally biased region" description="Polar residues" evidence="1">
    <location>
        <begin position="229"/>
        <end position="239"/>
    </location>
</feature>
<feature type="compositionally biased region" description="Basic and acidic residues" evidence="1">
    <location>
        <begin position="22"/>
        <end position="33"/>
    </location>
</feature>
<feature type="region of interest" description="Disordered" evidence="1">
    <location>
        <begin position="634"/>
        <end position="661"/>
    </location>
</feature>
<dbReference type="SUPFAM" id="SSF49879">
    <property type="entry name" value="SMAD/FHA domain"/>
    <property type="match status" value="1"/>
</dbReference>
<evidence type="ECO:0000259" key="2">
    <source>
        <dbReference type="PROSITE" id="PS50006"/>
    </source>
</evidence>